<dbReference type="Pfam" id="PF04984">
    <property type="entry name" value="Phage_sheath_1"/>
    <property type="match status" value="1"/>
</dbReference>
<feature type="domain" description="Tail sheath protein C-terminal" evidence="3">
    <location>
        <begin position="277"/>
        <end position="371"/>
    </location>
</feature>
<dbReference type="Pfam" id="PF17482">
    <property type="entry name" value="Phage_sheath_1C"/>
    <property type="match status" value="1"/>
</dbReference>
<proteinExistence type="inferred from homology"/>
<dbReference type="eggNOG" id="COG3497">
    <property type="taxonomic scope" value="Bacteria"/>
</dbReference>
<name>A0A074THK7_9RHOB</name>
<dbReference type="EMBL" id="JHEH01000012">
    <property type="protein sequence ID" value="KEP69635.1"/>
    <property type="molecule type" value="Genomic_DNA"/>
</dbReference>
<dbReference type="InterPro" id="IPR035089">
    <property type="entry name" value="Phage_sheath_subtilisin"/>
</dbReference>
<dbReference type="Gene3D" id="3.40.50.11780">
    <property type="match status" value="1"/>
</dbReference>
<feature type="domain" description="Tail sheath protein subtilisin-like" evidence="2">
    <location>
        <begin position="108"/>
        <end position="272"/>
    </location>
</feature>
<comment type="caution">
    <text evidence="4">The sequence shown here is derived from an EMBL/GenBank/DDBJ whole genome shotgun (WGS) entry which is preliminary data.</text>
</comment>
<evidence type="ECO:0000256" key="1">
    <source>
        <dbReference type="ARBA" id="ARBA00008005"/>
    </source>
</evidence>
<protein>
    <submittedName>
        <fullName evidence="4">Tail protein</fullName>
    </submittedName>
</protein>
<dbReference type="PANTHER" id="PTHR35861:SF1">
    <property type="entry name" value="PHAGE TAIL SHEATH PROTEIN"/>
    <property type="match status" value="1"/>
</dbReference>
<dbReference type="Proteomes" id="UP000027725">
    <property type="component" value="Unassembled WGS sequence"/>
</dbReference>
<evidence type="ECO:0000259" key="3">
    <source>
        <dbReference type="Pfam" id="PF17482"/>
    </source>
</evidence>
<dbReference type="STRING" id="1185766.SAMN05216224_102730"/>
<dbReference type="OrthoDB" id="9767864at2"/>
<sequence length="392" mass="41900">MSFASFHHGTRLQESNETPVLVQIAQTAVVGLLGTAPDADPNQFPLNTPVLLKGTPTEAAGLGETGTLKDAVDDVFDQVGAYTIVIRVEEGEDTAATLSNLVGDATTLTGVHALKKAEAQLGIKPRLIAIPGFTSGDGATTNPVVAELIGVLDQLKAVAFVDGPDTTDEDAIAYRELIGSQRIYVVDPKVLVWDTTASAYVARPASARFAGVQARVDTNLGFWHSLSNKAINGIGGASRTVTYGSQADYLNEAHVGTIINMGSGFITWGNRSATDEDLWVFLAVRRTADFINEAMEKAYLEFVDKPFSAANLKFMLESGNAAMRTFKASGAIIGGRVWIDETLNEPTQMAAGKITLSMEFEPPAPMEDIRFIAHRNIQYYLDLTATALQAAS</sequence>
<organism evidence="4 5">
    <name type="scientific">Thioclava dalianensis</name>
    <dbReference type="NCBI Taxonomy" id="1185766"/>
    <lineage>
        <taxon>Bacteria</taxon>
        <taxon>Pseudomonadati</taxon>
        <taxon>Pseudomonadota</taxon>
        <taxon>Alphaproteobacteria</taxon>
        <taxon>Rhodobacterales</taxon>
        <taxon>Paracoccaceae</taxon>
        <taxon>Thioclava</taxon>
    </lineage>
</organism>
<evidence type="ECO:0000259" key="2">
    <source>
        <dbReference type="Pfam" id="PF04984"/>
    </source>
</evidence>
<dbReference type="PANTHER" id="PTHR35861">
    <property type="match status" value="1"/>
</dbReference>
<evidence type="ECO:0000313" key="5">
    <source>
        <dbReference type="Proteomes" id="UP000027725"/>
    </source>
</evidence>
<dbReference type="InterPro" id="IPR052042">
    <property type="entry name" value="Tail_sheath_structural"/>
</dbReference>
<gene>
    <name evidence="4" type="ORF">DL1_03340</name>
</gene>
<evidence type="ECO:0000313" key="4">
    <source>
        <dbReference type="EMBL" id="KEP69635.1"/>
    </source>
</evidence>
<accession>A0A074THK7</accession>
<reference evidence="4 5" key="1">
    <citation type="submission" date="2014-03" db="EMBL/GenBank/DDBJ databases">
        <title>The draft genome sequence of Thioclava dalianensis DLFJ1-1.</title>
        <authorList>
            <person name="Lai Q."/>
            <person name="Shao Z."/>
        </authorList>
    </citation>
    <scope>NUCLEOTIDE SEQUENCE [LARGE SCALE GENOMIC DNA]</scope>
    <source>
        <strain evidence="4 5">DLFJ1-1</strain>
    </source>
</reference>
<keyword evidence="5" id="KW-1185">Reference proteome</keyword>
<dbReference type="InterPro" id="IPR020287">
    <property type="entry name" value="Tail_sheath_C"/>
</dbReference>
<comment type="similarity">
    <text evidence="1">Belongs to the myoviridae tail sheath protein family.</text>
</comment>
<dbReference type="RefSeq" id="WP_038066159.1">
    <property type="nucleotide sequence ID" value="NZ_FOVB01000002.1"/>
</dbReference>
<dbReference type="AlphaFoldDB" id="A0A074THK7"/>